<accession>A0A8X6X484</accession>
<reference evidence="1" key="1">
    <citation type="submission" date="2020-08" db="EMBL/GenBank/DDBJ databases">
        <title>Multicomponent nature underlies the extraordinary mechanical properties of spider dragline silk.</title>
        <authorList>
            <person name="Kono N."/>
            <person name="Nakamura H."/>
            <person name="Mori M."/>
            <person name="Yoshida Y."/>
            <person name="Ohtoshi R."/>
            <person name="Malay A.D."/>
            <person name="Moran D.A.P."/>
            <person name="Tomita M."/>
            <person name="Numata K."/>
            <person name="Arakawa K."/>
        </authorList>
    </citation>
    <scope>NUCLEOTIDE SEQUENCE</scope>
</reference>
<name>A0A8X6X484_9ARAC</name>
<protein>
    <submittedName>
        <fullName evidence="1">Integrase catalytic domain-containing protein</fullName>
    </submittedName>
</protein>
<keyword evidence="2" id="KW-1185">Reference proteome</keyword>
<dbReference type="PANTHER" id="PTHR47331">
    <property type="entry name" value="PHD-TYPE DOMAIN-CONTAINING PROTEIN"/>
    <property type="match status" value="1"/>
</dbReference>
<dbReference type="AlphaFoldDB" id="A0A8X6X484"/>
<dbReference type="EMBL" id="BMAV01005525">
    <property type="protein sequence ID" value="GFY46648.1"/>
    <property type="molecule type" value="Genomic_DNA"/>
</dbReference>
<proteinExistence type="predicted"/>
<organism evidence="1 2">
    <name type="scientific">Trichonephila inaurata madagascariensis</name>
    <dbReference type="NCBI Taxonomy" id="2747483"/>
    <lineage>
        <taxon>Eukaryota</taxon>
        <taxon>Metazoa</taxon>
        <taxon>Ecdysozoa</taxon>
        <taxon>Arthropoda</taxon>
        <taxon>Chelicerata</taxon>
        <taxon>Arachnida</taxon>
        <taxon>Araneae</taxon>
        <taxon>Araneomorphae</taxon>
        <taxon>Entelegynae</taxon>
        <taxon>Araneoidea</taxon>
        <taxon>Nephilidae</taxon>
        <taxon>Trichonephila</taxon>
        <taxon>Trichonephila inaurata</taxon>
    </lineage>
</organism>
<dbReference type="OrthoDB" id="6431584at2759"/>
<comment type="caution">
    <text evidence="1">The sequence shown here is derived from an EMBL/GenBank/DDBJ whole genome shotgun (WGS) entry which is preliminary data.</text>
</comment>
<evidence type="ECO:0000313" key="1">
    <source>
        <dbReference type="EMBL" id="GFY46648.1"/>
    </source>
</evidence>
<gene>
    <name evidence="1" type="primary">AVEN_52673_1</name>
    <name evidence="1" type="ORF">TNIN_42331</name>
</gene>
<dbReference type="Proteomes" id="UP000886998">
    <property type="component" value="Unassembled WGS sequence"/>
</dbReference>
<sequence>MWRHIPGTHNVADLVSRGCSGEHLLQGKWWEGPIWLLENEENWPKSEDEPDEDLVKSEKKTLSVSELKNVEIALMHLVQKESFKNINDDKLKQLRPIIDCNGLIRAKANVSNRDDTNDFRYPIILPSDHTVVKLLIMNAHNDLLHAGTSMLMSHLREKY</sequence>
<evidence type="ECO:0000313" key="2">
    <source>
        <dbReference type="Proteomes" id="UP000886998"/>
    </source>
</evidence>
<dbReference type="PANTHER" id="PTHR47331:SF6">
    <property type="entry name" value="DOUBLECORTIN DOMAIN-CONTAINING PROTEIN"/>
    <property type="match status" value="1"/>
</dbReference>